<gene>
    <name evidence="2" type="ORF">KB874_17630</name>
</gene>
<dbReference type="RefSeq" id="WP_212537871.1">
    <property type="nucleotide sequence ID" value="NZ_JAGTUU010000007.1"/>
</dbReference>
<protein>
    <submittedName>
        <fullName evidence="2">Ribonuclease E inhibitor RraB</fullName>
    </submittedName>
</protein>
<dbReference type="InterPro" id="IPR036701">
    <property type="entry name" value="RraB-like_sf"/>
</dbReference>
<sequence length="108" mass="11707">MPHDMATQKAETLAAYAEMAAEGPLPDTADIDYFLVPTSDEADWRPLADALSREGYDCQYVEDDGAPYLVATLTDQALSAESLWIGEEVATRLALEHGFAPDGWGLEA</sequence>
<keyword evidence="3" id="KW-1185">Reference proteome</keyword>
<dbReference type="SUPFAM" id="SSF89946">
    <property type="entry name" value="Hypothetical protein VC0424"/>
    <property type="match status" value="1"/>
</dbReference>
<organism evidence="2 3">
    <name type="scientific">Thetidibacter halocola</name>
    <dbReference type="NCBI Taxonomy" id="2827239"/>
    <lineage>
        <taxon>Bacteria</taxon>
        <taxon>Pseudomonadati</taxon>
        <taxon>Pseudomonadota</taxon>
        <taxon>Alphaproteobacteria</taxon>
        <taxon>Rhodobacterales</taxon>
        <taxon>Roseobacteraceae</taxon>
        <taxon>Thetidibacter</taxon>
    </lineage>
</organism>
<evidence type="ECO:0000259" key="1">
    <source>
        <dbReference type="Pfam" id="PF06877"/>
    </source>
</evidence>
<dbReference type="Pfam" id="PF06877">
    <property type="entry name" value="RraB"/>
    <property type="match status" value="1"/>
</dbReference>
<dbReference type="Proteomes" id="UP000681356">
    <property type="component" value="Unassembled WGS sequence"/>
</dbReference>
<dbReference type="AlphaFoldDB" id="A0A8J7WGB2"/>
<accession>A0A8J7WGB2</accession>
<evidence type="ECO:0000313" key="2">
    <source>
        <dbReference type="EMBL" id="MBS0125909.1"/>
    </source>
</evidence>
<dbReference type="InterPro" id="IPR009671">
    <property type="entry name" value="RraB_dom"/>
</dbReference>
<reference evidence="2" key="1">
    <citation type="submission" date="2021-04" db="EMBL/GenBank/DDBJ databases">
        <authorList>
            <person name="Yoon J."/>
        </authorList>
    </citation>
    <scope>NUCLEOTIDE SEQUENCE</scope>
    <source>
        <strain evidence="2">KMU-90</strain>
    </source>
</reference>
<name>A0A8J7WGB2_9RHOB</name>
<proteinExistence type="predicted"/>
<dbReference type="EMBL" id="JAGTUU010000007">
    <property type="protein sequence ID" value="MBS0125909.1"/>
    <property type="molecule type" value="Genomic_DNA"/>
</dbReference>
<comment type="caution">
    <text evidence="2">The sequence shown here is derived from an EMBL/GenBank/DDBJ whole genome shotgun (WGS) entry which is preliminary data.</text>
</comment>
<feature type="domain" description="Regulator of ribonuclease activity B" evidence="1">
    <location>
        <begin position="12"/>
        <end position="105"/>
    </location>
</feature>
<evidence type="ECO:0000313" key="3">
    <source>
        <dbReference type="Proteomes" id="UP000681356"/>
    </source>
</evidence>